<comment type="caution">
    <text evidence="2">The sequence shown here is derived from an EMBL/GenBank/DDBJ whole genome shotgun (WGS) entry which is preliminary data.</text>
</comment>
<dbReference type="Gene3D" id="3.30.710.10">
    <property type="entry name" value="Potassium Channel Kv1.1, Chain A"/>
    <property type="match status" value="1"/>
</dbReference>
<gene>
    <name evidence="2" type="ORF">J3Q64DRAFT_1100504</name>
</gene>
<reference evidence="2 3" key="1">
    <citation type="submission" date="2024-04" db="EMBL/GenBank/DDBJ databases">
        <title>Symmetric and asymmetric DNA N6-adenine methylation regulates different biological responses in Mucorales.</title>
        <authorList>
            <consortium name="Lawrence Berkeley National Laboratory"/>
            <person name="Lax C."/>
            <person name="Mondo S.J."/>
            <person name="Osorio-Concepcion M."/>
            <person name="Muszewska A."/>
            <person name="Corrochano-Luque M."/>
            <person name="Gutierrez G."/>
            <person name="Riley R."/>
            <person name="Lipzen A."/>
            <person name="Guo J."/>
            <person name="Hundley H."/>
            <person name="Amirebrahimi M."/>
            <person name="Ng V."/>
            <person name="Lorenzo-Gutierrez D."/>
            <person name="Binder U."/>
            <person name="Yang J."/>
            <person name="Song Y."/>
            <person name="Canovas D."/>
            <person name="Navarro E."/>
            <person name="Freitag M."/>
            <person name="Gabaldon T."/>
            <person name="Grigoriev I.V."/>
            <person name="Corrochano L.M."/>
            <person name="Nicolas F.E."/>
            <person name="Garre V."/>
        </authorList>
    </citation>
    <scope>NUCLEOTIDE SEQUENCE [LARGE SCALE GENOMIC DNA]</scope>
    <source>
        <strain evidence="2 3">L51</strain>
    </source>
</reference>
<dbReference type="EMBL" id="JBCLYO010000010">
    <property type="protein sequence ID" value="KAL0085446.1"/>
    <property type="molecule type" value="Genomic_DNA"/>
</dbReference>
<keyword evidence="3" id="KW-1185">Reference proteome</keyword>
<dbReference type="PROSITE" id="PS50097">
    <property type="entry name" value="BTB"/>
    <property type="match status" value="1"/>
</dbReference>
<dbReference type="CDD" id="cd18186">
    <property type="entry name" value="BTB_POZ_ZBTB_KLHL-like"/>
    <property type="match status" value="1"/>
</dbReference>
<feature type="domain" description="BTB" evidence="1">
    <location>
        <begin position="1"/>
        <end position="65"/>
    </location>
</feature>
<dbReference type="InterPro" id="IPR000210">
    <property type="entry name" value="BTB/POZ_dom"/>
</dbReference>
<dbReference type="PANTHER" id="PTHR24413">
    <property type="entry name" value="SPECKLE-TYPE POZ PROTEIN"/>
    <property type="match status" value="1"/>
</dbReference>
<dbReference type="Proteomes" id="UP001448207">
    <property type="component" value="Unassembled WGS sequence"/>
</dbReference>
<evidence type="ECO:0000259" key="1">
    <source>
        <dbReference type="PROSITE" id="PS50097"/>
    </source>
</evidence>
<sequence>MKSNKKSTLHGHKFILAAASPWFRDTFLSGIKESTENEVKIRGVDPNIFKLIFDFSYGKDIYIKDSTHSVNILKVADRLQFEDIKVYTFSCLRGQLDESNIFDIWQASDLYSCGETRISCEEFLKDCYADIFEPPGWPAASNDYALKAITVDGLKGRIDERIFYKAALARRDISVQKMINLLKTKEKKCKKKVAKALPGTSTLGNVNIHEGIKNKQIYKRRSQEYQRKRQKKK</sequence>
<evidence type="ECO:0000313" key="3">
    <source>
        <dbReference type="Proteomes" id="UP001448207"/>
    </source>
</evidence>
<dbReference type="Pfam" id="PF00651">
    <property type="entry name" value="BTB"/>
    <property type="match status" value="1"/>
</dbReference>
<proteinExistence type="predicted"/>
<protein>
    <recommendedName>
        <fullName evidence="1">BTB domain-containing protein</fullName>
    </recommendedName>
</protein>
<dbReference type="InterPro" id="IPR011333">
    <property type="entry name" value="SKP1/BTB/POZ_sf"/>
</dbReference>
<evidence type="ECO:0000313" key="2">
    <source>
        <dbReference type="EMBL" id="KAL0085446.1"/>
    </source>
</evidence>
<dbReference type="SMART" id="SM00225">
    <property type="entry name" value="BTB"/>
    <property type="match status" value="1"/>
</dbReference>
<name>A0ABR3AZ68_PHYBL</name>
<accession>A0ABR3AZ68</accession>
<dbReference type="CDD" id="cd14733">
    <property type="entry name" value="BACK"/>
    <property type="match status" value="1"/>
</dbReference>
<dbReference type="SUPFAM" id="SSF54695">
    <property type="entry name" value="POZ domain"/>
    <property type="match status" value="1"/>
</dbReference>
<organism evidence="2 3">
    <name type="scientific">Phycomyces blakesleeanus</name>
    <dbReference type="NCBI Taxonomy" id="4837"/>
    <lineage>
        <taxon>Eukaryota</taxon>
        <taxon>Fungi</taxon>
        <taxon>Fungi incertae sedis</taxon>
        <taxon>Mucoromycota</taxon>
        <taxon>Mucoromycotina</taxon>
        <taxon>Mucoromycetes</taxon>
        <taxon>Mucorales</taxon>
        <taxon>Phycomycetaceae</taxon>
        <taxon>Phycomyces</taxon>
    </lineage>
</organism>